<organism evidence="1 2">
    <name type="scientific">Sphagnum jensenii</name>
    <dbReference type="NCBI Taxonomy" id="128206"/>
    <lineage>
        <taxon>Eukaryota</taxon>
        <taxon>Viridiplantae</taxon>
        <taxon>Streptophyta</taxon>
        <taxon>Embryophyta</taxon>
        <taxon>Bryophyta</taxon>
        <taxon>Sphagnophytina</taxon>
        <taxon>Sphagnopsida</taxon>
        <taxon>Sphagnales</taxon>
        <taxon>Sphagnaceae</taxon>
        <taxon>Sphagnum</taxon>
    </lineage>
</organism>
<protein>
    <submittedName>
        <fullName evidence="1">Uncharacterized protein</fullName>
    </submittedName>
</protein>
<accession>A0ABP0W6Y4</accession>
<proteinExistence type="predicted"/>
<dbReference type="EMBL" id="OZ020109">
    <property type="protein sequence ID" value="CAK9261310.1"/>
    <property type="molecule type" value="Genomic_DNA"/>
</dbReference>
<sequence length="120" mass="13677">MAQKCSNAISNGKPLMEQMLVHTRSQDAQDLVSLSCSSWFSKPHTKPQKVFLLKRKESTGMENPQDPFAFDKVDLDFCFQKGRKKAGKLERCCSWRKLVMPPGLVGKEEKIQLQIKMMAT</sequence>
<keyword evidence="2" id="KW-1185">Reference proteome</keyword>
<name>A0ABP0W6Y4_9BRYO</name>
<dbReference type="Proteomes" id="UP001497444">
    <property type="component" value="Chromosome 14"/>
</dbReference>
<evidence type="ECO:0000313" key="1">
    <source>
        <dbReference type="EMBL" id="CAK9261310.1"/>
    </source>
</evidence>
<evidence type="ECO:0000313" key="2">
    <source>
        <dbReference type="Proteomes" id="UP001497444"/>
    </source>
</evidence>
<reference evidence="1" key="1">
    <citation type="submission" date="2024-02" db="EMBL/GenBank/DDBJ databases">
        <authorList>
            <consortium name="ELIXIR-Norway"/>
            <consortium name="Elixir Norway"/>
        </authorList>
    </citation>
    <scope>NUCLEOTIDE SEQUENCE</scope>
</reference>
<gene>
    <name evidence="1" type="ORF">CSSPJE1EN1_LOCUS6788</name>
</gene>